<dbReference type="Proteomes" id="UP000217076">
    <property type="component" value="Unassembled WGS sequence"/>
</dbReference>
<dbReference type="RefSeq" id="WP_176787827.1">
    <property type="nucleotide sequence ID" value="NZ_FNCV01000008.1"/>
</dbReference>
<dbReference type="InterPro" id="IPR022496">
    <property type="entry name" value="T6A_TsaB"/>
</dbReference>
<dbReference type="Gene3D" id="3.30.420.40">
    <property type="match status" value="2"/>
</dbReference>
<reference evidence="4" key="1">
    <citation type="submission" date="2016-10" db="EMBL/GenBank/DDBJ databases">
        <authorList>
            <person name="Varghese N."/>
            <person name="Submissions S."/>
        </authorList>
    </citation>
    <scope>NUCLEOTIDE SEQUENCE [LARGE SCALE GENOMIC DNA]</scope>
    <source>
        <strain evidence="4">930I</strain>
    </source>
</reference>
<evidence type="ECO:0000313" key="3">
    <source>
        <dbReference type="EMBL" id="SDH59119.1"/>
    </source>
</evidence>
<feature type="compositionally biased region" description="Low complexity" evidence="1">
    <location>
        <begin position="198"/>
        <end position="211"/>
    </location>
</feature>
<sequence length="229" mass="22633">MSDPLTLALDTAGPRCAAAVVHRGAVMAAESLTLSRGHAEALAPLIERVAGTAGVALKDLERLGVSVGPGSFTGLRVGLAMARGLAASTGVPLVGVTVTAALAAALEDHPAAAEGLPRVVVLDARRGDFYLEVFHSGAGGDGPRALNPAAARAVLAEAPCLAAGDGLARLGEVPPGVVAADLPWPPIAALARLAAAAPPSQASAQSPPGALYLRPPDAVLPAHGGRLRP</sequence>
<evidence type="ECO:0000259" key="2">
    <source>
        <dbReference type="Pfam" id="PF00814"/>
    </source>
</evidence>
<dbReference type="STRING" id="83401.SAMN05421742_10866"/>
<dbReference type="InterPro" id="IPR000905">
    <property type="entry name" value="Gcp-like_dom"/>
</dbReference>
<proteinExistence type="predicted"/>
<dbReference type="AlphaFoldDB" id="A0A1G8DNL0"/>
<dbReference type="GO" id="GO:0005829">
    <property type="term" value="C:cytosol"/>
    <property type="evidence" value="ECO:0007669"/>
    <property type="project" value="TreeGrafter"/>
</dbReference>
<dbReference type="EMBL" id="FNCV01000008">
    <property type="protein sequence ID" value="SDH59119.1"/>
    <property type="molecule type" value="Genomic_DNA"/>
</dbReference>
<keyword evidence="4" id="KW-1185">Reference proteome</keyword>
<gene>
    <name evidence="3" type="ORF">SAMN05421742_10866</name>
</gene>
<protein>
    <submittedName>
        <fullName evidence="3">tRNA threonylcarbamoyladenosine biosynthesis protein TsaB</fullName>
    </submittedName>
</protein>
<dbReference type="GO" id="GO:0002949">
    <property type="term" value="P:tRNA threonylcarbamoyladenosine modification"/>
    <property type="evidence" value="ECO:0007669"/>
    <property type="project" value="InterPro"/>
</dbReference>
<dbReference type="SUPFAM" id="SSF53067">
    <property type="entry name" value="Actin-like ATPase domain"/>
    <property type="match status" value="2"/>
</dbReference>
<name>A0A1G8DNL0_9PROT</name>
<dbReference type="PANTHER" id="PTHR11735:SF11">
    <property type="entry name" value="TRNA THREONYLCARBAMOYLADENOSINE BIOSYNTHESIS PROTEIN TSAB"/>
    <property type="match status" value="1"/>
</dbReference>
<evidence type="ECO:0000313" key="4">
    <source>
        <dbReference type="Proteomes" id="UP000217076"/>
    </source>
</evidence>
<dbReference type="NCBIfam" id="TIGR03725">
    <property type="entry name" value="T6A_YeaZ"/>
    <property type="match status" value="1"/>
</dbReference>
<feature type="region of interest" description="Disordered" evidence="1">
    <location>
        <begin position="198"/>
        <end position="217"/>
    </location>
</feature>
<dbReference type="Pfam" id="PF00814">
    <property type="entry name" value="TsaD"/>
    <property type="match status" value="1"/>
</dbReference>
<dbReference type="InterPro" id="IPR043129">
    <property type="entry name" value="ATPase_NBD"/>
</dbReference>
<dbReference type="PANTHER" id="PTHR11735">
    <property type="entry name" value="TRNA N6-ADENOSINE THREONYLCARBAMOYLTRANSFERASE"/>
    <property type="match status" value="1"/>
</dbReference>
<organism evidence="3 4">
    <name type="scientific">Roseospirillum parvum</name>
    <dbReference type="NCBI Taxonomy" id="83401"/>
    <lineage>
        <taxon>Bacteria</taxon>
        <taxon>Pseudomonadati</taxon>
        <taxon>Pseudomonadota</taxon>
        <taxon>Alphaproteobacteria</taxon>
        <taxon>Rhodospirillales</taxon>
        <taxon>Rhodospirillaceae</taxon>
        <taxon>Roseospirillum</taxon>
    </lineage>
</organism>
<evidence type="ECO:0000256" key="1">
    <source>
        <dbReference type="SAM" id="MobiDB-lite"/>
    </source>
</evidence>
<accession>A0A1G8DNL0</accession>
<feature type="domain" description="Gcp-like" evidence="2">
    <location>
        <begin position="35"/>
        <end position="131"/>
    </location>
</feature>